<reference evidence="2 3" key="1">
    <citation type="submission" date="2012-10" db="EMBL/GenBank/DDBJ databases">
        <authorList>
            <person name="Zafar N."/>
            <person name="Inman J."/>
            <person name="Hall N."/>
            <person name="Lorenzi H."/>
            <person name="Caler E."/>
        </authorList>
    </citation>
    <scope>NUCLEOTIDE SEQUENCE [LARGE SCALE GENOMIC DNA]</scope>
    <source>
        <strain evidence="2 3">IP1</strain>
    </source>
</reference>
<dbReference type="GeneID" id="14889179"/>
<dbReference type="RefSeq" id="XP_004256969.1">
    <property type="nucleotide sequence ID" value="XM_004256921.1"/>
</dbReference>
<gene>
    <name evidence="2" type="ORF">EIN_482620</name>
</gene>
<dbReference type="KEGG" id="eiv:EIN_482620"/>
<accession>A0A0A1U796</accession>
<evidence type="ECO:0000256" key="1">
    <source>
        <dbReference type="SAM" id="Phobius"/>
    </source>
</evidence>
<keyword evidence="1" id="KW-0812">Transmembrane</keyword>
<dbReference type="AlphaFoldDB" id="A0A0A1U796"/>
<protein>
    <submittedName>
        <fullName evidence="2">Uncharacterized protein</fullName>
    </submittedName>
</protein>
<name>A0A0A1U796_ENTIV</name>
<keyword evidence="3" id="KW-1185">Reference proteome</keyword>
<sequence>MVEHFQILFTIVVVLSFIPFICIFTYKTSSNFKVTFNPNDGVCSNVFKYQPNNKRDLWLTAVGVISDSYYKKIMKEVSLVLGLAHSLIPHADKVIILFKGYNYSQLITLAHKNGFKTLEVDMSYIEKCQDASKRFLDSRNTSKITLKNTTGYLLVTFVMCSYLQTSLQHSRQMICFLHLSAFMAIITWMKGGFGQKVSNGYVKNSSLLINVGTTFGGTEQVLNYIRLMTETMKPQKYSEWGYDQAVHNYIFYTHYFNQKYNFYYENIKEKINKIKKNETQKVENDYTNKYQVPT</sequence>
<keyword evidence="1" id="KW-0472">Membrane</keyword>
<dbReference type="VEuPathDB" id="AmoebaDB:EIN_482620"/>
<keyword evidence="1" id="KW-1133">Transmembrane helix</keyword>
<evidence type="ECO:0000313" key="3">
    <source>
        <dbReference type="Proteomes" id="UP000014680"/>
    </source>
</evidence>
<organism evidence="2 3">
    <name type="scientific">Entamoeba invadens IP1</name>
    <dbReference type="NCBI Taxonomy" id="370355"/>
    <lineage>
        <taxon>Eukaryota</taxon>
        <taxon>Amoebozoa</taxon>
        <taxon>Evosea</taxon>
        <taxon>Archamoebae</taxon>
        <taxon>Mastigamoebida</taxon>
        <taxon>Entamoebidae</taxon>
        <taxon>Entamoeba</taxon>
    </lineage>
</organism>
<feature type="transmembrane region" description="Helical" evidence="1">
    <location>
        <begin position="6"/>
        <end position="26"/>
    </location>
</feature>
<dbReference type="Proteomes" id="UP000014680">
    <property type="component" value="Unassembled WGS sequence"/>
</dbReference>
<proteinExistence type="predicted"/>
<evidence type="ECO:0000313" key="2">
    <source>
        <dbReference type="EMBL" id="ELP90198.1"/>
    </source>
</evidence>
<dbReference type="EMBL" id="KB206527">
    <property type="protein sequence ID" value="ELP90198.1"/>
    <property type="molecule type" value="Genomic_DNA"/>
</dbReference>